<dbReference type="AlphaFoldDB" id="A0AAD9L081"/>
<evidence type="ECO:0000313" key="17">
    <source>
        <dbReference type="EMBL" id="KAK2180527.1"/>
    </source>
</evidence>
<keyword evidence="8" id="KW-0443">Lipid metabolism</keyword>
<evidence type="ECO:0000256" key="4">
    <source>
        <dbReference type="ARBA" id="ARBA00022824"/>
    </source>
</evidence>
<feature type="transmembrane region" description="Helical" evidence="14">
    <location>
        <begin position="341"/>
        <end position="359"/>
    </location>
</feature>
<feature type="transmembrane region" description="Helical" evidence="14">
    <location>
        <begin position="79"/>
        <end position="95"/>
    </location>
</feature>
<comment type="caution">
    <text evidence="17">The sequence shown here is derived from an EMBL/GenBank/DDBJ whole genome shotgun (WGS) entry which is preliminary data.</text>
</comment>
<feature type="domain" description="Alkylglycerol monooxygenase C-terminal" evidence="16">
    <location>
        <begin position="345"/>
        <end position="415"/>
    </location>
</feature>
<accession>A0AAD9L081</accession>
<feature type="transmembrane region" description="Helical" evidence="14">
    <location>
        <begin position="177"/>
        <end position="198"/>
    </location>
</feature>
<feature type="transmembrane region" description="Helical" evidence="14">
    <location>
        <begin position="371"/>
        <end position="392"/>
    </location>
</feature>
<feature type="transmembrane region" description="Helical" evidence="14">
    <location>
        <begin position="50"/>
        <end position="67"/>
    </location>
</feature>
<comment type="similarity">
    <text evidence="10">Belongs to the sterol desaturase family. TMEM195 subfamily.</text>
</comment>
<keyword evidence="4" id="KW-0256">Endoplasmic reticulum</keyword>
<evidence type="ECO:0000256" key="7">
    <source>
        <dbReference type="ARBA" id="ARBA00023004"/>
    </source>
</evidence>
<dbReference type="InterPro" id="IPR006694">
    <property type="entry name" value="Fatty_acid_hydroxylase"/>
</dbReference>
<evidence type="ECO:0000256" key="1">
    <source>
        <dbReference type="ARBA" id="ARBA00001962"/>
    </source>
</evidence>
<evidence type="ECO:0000259" key="15">
    <source>
        <dbReference type="Pfam" id="PF04116"/>
    </source>
</evidence>
<comment type="cofactor">
    <cofactor evidence="1">
        <name>Fe cation</name>
        <dbReference type="ChEBI" id="CHEBI:24875"/>
    </cofactor>
</comment>
<dbReference type="Pfam" id="PF24858">
    <property type="entry name" value="AGMP_C"/>
    <property type="match status" value="1"/>
</dbReference>
<dbReference type="GO" id="GO:0005506">
    <property type="term" value="F:iron ion binding"/>
    <property type="evidence" value="ECO:0007669"/>
    <property type="project" value="InterPro"/>
</dbReference>
<reference evidence="17" key="1">
    <citation type="journal article" date="2023" name="Mol. Biol. Evol.">
        <title>Third-Generation Sequencing Reveals the Adaptive Role of the Epigenome in Three Deep-Sea Polychaetes.</title>
        <authorList>
            <person name="Perez M."/>
            <person name="Aroh O."/>
            <person name="Sun Y."/>
            <person name="Lan Y."/>
            <person name="Juniper S.K."/>
            <person name="Young C.R."/>
            <person name="Angers B."/>
            <person name="Qian P.Y."/>
        </authorList>
    </citation>
    <scope>NUCLEOTIDE SEQUENCE</scope>
    <source>
        <strain evidence="17">R07B-5</strain>
    </source>
</reference>
<evidence type="ECO:0000256" key="8">
    <source>
        <dbReference type="ARBA" id="ARBA00023098"/>
    </source>
</evidence>
<protein>
    <recommendedName>
        <fullName evidence="12">Alkylglycerol monooxygenase</fullName>
        <ecNumber evidence="11">1.14.16.5</ecNumber>
    </recommendedName>
</protein>
<dbReference type="PANTHER" id="PTHR21624">
    <property type="entry name" value="STEROL DESATURASE-RELATED PROTEIN"/>
    <property type="match status" value="1"/>
</dbReference>
<dbReference type="GO" id="GO:0006643">
    <property type="term" value="P:membrane lipid metabolic process"/>
    <property type="evidence" value="ECO:0007669"/>
    <property type="project" value="TreeGrafter"/>
</dbReference>
<evidence type="ECO:0000256" key="2">
    <source>
        <dbReference type="ARBA" id="ARBA00004477"/>
    </source>
</evidence>
<evidence type="ECO:0000256" key="11">
    <source>
        <dbReference type="ARBA" id="ARBA00039026"/>
    </source>
</evidence>
<dbReference type="EC" id="1.14.16.5" evidence="11"/>
<dbReference type="InterPro" id="IPR051689">
    <property type="entry name" value="Sterol_desaturase/TMEM195"/>
</dbReference>
<evidence type="ECO:0000313" key="18">
    <source>
        <dbReference type="Proteomes" id="UP001209878"/>
    </source>
</evidence>
<keyword evidence="6" id="KW-0560">Oxidoreductase</keyword>
<dbReference type="GO" id="GO:0050479">
    <property type="term" value="F:glyceryl-ether monooxygenase activity"/>
    <property type="evidence" value="ECO:0007669"/>
    <property type="project" value="UniProtKB-EC"/>
</dbReference>
<name>A0AAD9L081_RIDPI</name>
<evidence type="ECO:0000256" key="13">
    <source>
        <dbReference type="ARBA" id="ARBA00047556"/>
    </source>
</evidence>
<evidence type="ECO:0000259" key="16">
    <source>
        <dbReference type="Pfam" id="PF24858"/>
    </source>
</evidence>
<keyword evidence="3 14" id="KW-0812">Transmembrane</keyword>
<evidence type="ECO:0000256" key="9">
    <source>
        <dbReference type="ARBA" id="ARBA00023136"/>
    </source>
</evidence>
<dbReference type="PANTHER" id="PTHR21624:SF1">
    <property type="entry name" value="ALKYLGLYCEROL MONOOXYGENASE"/>
    <property type="match status" value="1"/>
</dbReference>
<dbReference type="InterPro" id="IPR056853">
    <property type="entry name" value="AGMP_C"/>
</dbReference>
<proteinExistence type="inferred from homology"/>
<keyword evidence="5 14" id="KW-1133">Transmembrane helix</keyword>
<keyword evidence="7" id="KW-0408">Iron</keyword>
<dbReference type="GO" id="GO:0005789">
    <property type="term" value="C:endoplasmic reticulum membrane"/>
    <property type="evidence" value="ECO:0007669"/>
    <property type="project" value="UniProtKB-SubCell"/>
</dbReference>
<organism evidence="17 18">
    <name type="scientific">Ridgeia piscesae</name>
    <name type="common">Tubeworm</name>
    <dbReference type="NCBI Taxonomy" id="27915"/>
    <lineage>
        <taxon>Eukaryota</taxon>
        <taxon>Metazoa</taxon>
        <taxon>Spiralia</taxon>
        <taxon>Lophotrochozoa</taxon>
        <taxon>Annelida</taxon>
        <taxon>Polychaeta</taxon>
        <taxon>Sedentaria</taxon>
        <taxon>Canalipalpata</taxon>
        <taxon>Sabellida</taxon>
        <taxon>Siboglinidae</taxon>
        <taxon>Ridgeia</taxon>
    </lineage>
</organism>
<sequence>MMACVKKKMPFLLSVQHDVLSGLGRLFYVISPAETSFEKVEDVPDFVNKAIPYFVVFLIVEVAVLHLQGKALPRHNDGLSSISAGILSLLPVLLAKNIEKIPYIWVWSDWSLYRLSWHSSVTWWLCMLGVDFCYYWVHRLSHEVNFMWAAHQVHHSSEDYNLTTALRQSVLQRYVSWMLYLPLAFFIPPSICVVHLQFNVLYQFWIHTECVKTLGPLEWVLNTPSHHRVHHGRNRYCIDKNYGGTLIIWDRIFGTFEGERDDDTVVYGLVHPLNSWDPIYTQLSHWRHMADTVRRLPGLRNKMAVFVNGPGWAPGKPRLGETSDIPDVHSPVLKYDKTCRSVWISIYAWIHFVGALVVYEIVAACRQDISYFHLCLGALFVFWTFTSLGHLYECRKFAPHFELFRCVTYLIVDYYVRHTDLVNVTSDTWVTSAVGSCVCDILWLSHLLSGAVWFVR</sequence>
<dbReference type="GO" id="GO:0008610">
    <property type="term" value="P:lipid biosynthetic process"/>
    <property type="evidence" value="ECO:0007669"/>
    <property type="project" value="InterPro"/>
</dbReference>
<evidence type="ECO:0000256" key="10">
    <source>
        <dbReference type="ARBA" id="ARBA00038190"/>
    </source>
</evidence>
<dbReference type="EMBL" id="JAODUO010000439">
    <property type="protein sequence ID" value="KAK2180527.1"/>
    <property type="molecule type" value="Genomic_DNA"/>
</dbReference>
<evidence type="ECO:0000256" key="14">
    <source>
        <dbReference type="SAM" id="Phobius"/>
    </source>
</evidence>
<gene>
    <name evidence="17" type="ORF">NP493_439g01006</name>
</gene>
<evidence type="ECO:0000256" key="5">
    <source>
        <dbReference type="ARBA" id="ARBA00022989"/>
    </source>
</evidence>
<feature type="transmembrane region" description="Helical" evidence="14">
    <location>
        <begin position="115"/>
        <end position="137"/>
    </location>
</feature>
<keyword evidence="9 14" id="KW-0472">Membrane</keyword>
<evidence type="ECO:0000256" key="12">
    <source>
        <dbReference type="ARBA" id="ARBA00040992"/>
    </source>
</evidence>
<evidence type="ECO:0000256" key="6">
    <source>
        <dbReference type="ARBA" id="ARBA00023002"/>
    </source>
</evidence>
<feature type="domain" description="Fatty acid hydroxylase" evidence="15">
    <location>
        <begin position="124"/>
        <end position="255"/>
    </location>
</feature>
<evidence type="ECO:0000256" key="3">
    <source>
        <dbReference type="ARBA" id="ARBA00022692"/>
    </source>
</evidence>
<keyword evidence="18" id="KW-1185">Reference proteome</keyword>
<comment type="catalytic activity">
    <reaction evidence="13">
        <text>1-O-(1,2-saturated-alkyl)-sn-glycerol + (6R)-L-erythro-5,6,7,8-tetrahydrobiopterin + O2 = a 1-(1-hydroxyalkyl)-sn-glycerol + (6R)-L-erythro-6,7-dihydrobiopterin + H2O</text>
        <dbReference type="Rhea" id="RHEA:36255"/>
        <dbReference type="ChEBI" id="CHEBI:15377"/>
        <dbReference type="ChEBI" id="CHEBI:15379"/>
        <dbReference type="ChEBI" id="CHEBI:43120"/>
        <dbReference type="ChEBI" id="CHEBI:59560"/>
        <dbReference type="ChEBI" id="CHEBI:73418"/>
        <dbReference type="ChEBI" id="CHEBI:83957"/>
        <dbReference type="EC" id="1.14.16.5"/>
    </reaction>
</comment>
<dbReference type="Pfam" id="PF04116">
    <property type="entry name" value="FA_hydroxylase"/>
    <property type="match status" value="1"/>
</dbReference>
<comment type="subcellular location">
    <subcellularLocation>
        <location evidence="2">Endoplasmic reticulum membrane</location>
        <topology evidence="2">Multi-pass membrane protein</topology>
    </subcellularLocation>
</comment>
<dbReference type="Proteomes" id="UP001209878">
    <property type="component" value="Unassembled WGS sequence"/>
</dbReference>